<dbReference type="GO" id="GO:0006310">
    <property type="term" value="P:DNA recombination"/>
    <property type="evidence" value="ECO:0007669"/>
    <property type="project" value="UniProtKB-KW"/>
</dbReference>
<gene>
    <name evidence="6" type="ORF">EOE65_08060</name>
</gene>
<dbReference type="InterPro" id="IPR010998">
    <property type="entry name" value="Integrase_recombinase_N"/>
</dbReference>
<dbReference type="GO" id="GO:0003677">
    <property type="term" value="F:DNA binding"/>
    <property type="evidence" value="ECO:0007669"/>
    <property type="project" value="UniProtKB-KW"/>
</dbReference>
<organism evidence="6 7">
    <name type="scientific">Neptunomonas marina</name>
    <dbReference type="NCBI Taxonomy" id="1815562"/>
    <lineage>
        <taxon>Bacteria</taxon>
        <taxon>Pseudomonadati</taxon>
        <taxon>Pseudomonadota</taxon>
        <taxon>Gammaproteobacteria</taxon>
        <taxon>Oceanospirillales</taxon>
        <taxon>Oceanospirillaceae</taxon>
        <taxon>Neptunomonas</taxon>
    </lineage>
</organism>
<dbReference type="PROSITE" id="PS51898">
    <property type="entry name" value="TYR_RECOMBINASE"/>
    <property type="match status" value="1"/>
</dbReference>
<dbReference type="InterPro" id="IPR013762">
    <property type="entry name" value="Integrase-like_cat_sf"/>
</dbReference>
<protein>
    <submittedName>
        <fullName evidence="6">Site-specific integrase</fullName>
    </submittedName>
</protein>
<dbReference type="EMBL" id="SACQ01000003">
    <property type="protein sequence ID" value="RVU30958.1"/>
    <property type="molecule type" value="Genomic_DNA"/>
</dbReference>
<keyword evidence="3" id="KW-0238">DNA-binding</keyword>
<dbReference type="PANTHER" id="PTHR30349:SF77">
    <property type="entry name" value="TYROSINE RECOMBINASE XERC"/>
    <property type="match status" value="1"/>
</dbReference>
<evidence type="ECO:0000256" key="1">
    <source>
        <dbReference type="ARBA" id="ARBA00004496"/>
    </source>
</evidence>
<dbReference type="Gene3D" id="1.10.443.10">
    <property type="entry name" value="Intergrase catalytic core"/>
    <property type="match status" value="1"/>
</dbReference>
<comment type="subcellular location">
    <subcellularLocation>
        <location evidence="1">Cytoplasm</location>
    </subcellularLocation>
</comment>
<dbReference type="SUPFAM" id="SSF56349">
    <property type="entry name" value="DNA breaking-rejoining enzymes"/>
    <property type="match status" value="1"/>
</dbReference>
<keyword evidence="2" id="KW-0229">DNA integration</keyword>
<keyword evidence="4" id="KW-0233">DNA recombination</keyword>
<dbReference type="InterPro" id="IPR011010">
    <property type="entry name" value="DNA_brk_join_enz"/>
</dbReference>
<evidence type="ECO:0000313" key="7">
    <source>
        <dbReference type="Proteomes" id="UP000282818"/>
    </source>
</evidence>
<reference evidence="6 7" key="1">
    <citation type="submission" date="2019-01" db="EMBL/GenBank/DDBJ databases">
        <authorList>
            <person name="Chen W.-M."/>
        </authorList>
    </citation>
    <scope>NUCLEOTIDE SEQUENCE [LARGE SCALE GENOMIC DNA]</scope>
    <source>
        <strain evidence="6 7">HPM-16</strain>
    </source>
</reference>
<dbReference type="Proteomes" id="UP000282818">
    <property type="component" value="Unassembled WGS sequence"/>
</dbReference>
<feature type="domain" description="Tyr recombinase" evidence="5">
    <location>
        <begin position="195"/>
        <end position="419"/>
    </location>
</feature>
<accession>A0A437Q8T9</accession>
<dbReference type="GO" id="GO:0015074">
    <property type="term" value="P:DNA integration"/>
    <property type="evidence" value="ECO:0007669"/>
    <property type="project" value="UniProtKB-KW"/>
</dbReference>
<dbReference type="CDD" id="cd00397">
    <property type="entry name" value="DNA_BRE_C"/>
    <property type="match status" value="1"/>
</dbReference>
<dbReference type="AlphaFoldDB" id="A0A437Q8T9"/>
<evidence type="ECO:0000313" key="6">
    <source>
        <dbReference type="EMBL" id="RVU30958.1"/>
    </source>
</evidence>
<dbReference type="RefSeq" id="WP_127693803.1">
    <property type="nucleotide sequence ID" value="NZ_SACQ01000003.1"/>
</dbReference>
<dbReference type="InterPro" id="IPR050090">
    <property type="entry name" value="Tyrosine_recombinase_XerCD"/>
</dbReference>
<evidence type="ECO:0000256" key="2">
    <source>
        <dbReference type="ARBA" id="ARBA00022908"/>
    </source>
</evidence>
<proteinExistence type="predicted"/>
<sequence>MSNIFQPLFDSPTHVEEGNEQVNRYLTQVAMNRVNDALLAYELAYEWLLEQRFSENNFKSYRSEVTIFLLWAFEVEECSVAEITRRVLMRYVRFCVAPPEELVGYHNVPQFIVCKTTKERMPNPAWRPFRGPRIDGVQAPYQITERALKTKLAILSSFFNFLIEADYTEINPAMVLLKNGRFKAAYGIVDQSPPDEIKAFSELQWSYIVETAEQLATEEPELHERTLFLIALMYSCYLRISEVSARPGFAPVMGLFRRDNHTGVWGFFIPASKGGKSRTVALSNSMLAALKRYRRFLGLTALPTRNDDTPLFVRHRASGRGRDAGLKNANLGIRHLRDEIRALFERTADRLANDGLYEDAQEVRNMTPHAIRHTGISHDINLNQRPLAHVQADAGHDSIDTTSHYLHTTQVERHESAAGKPIDRLEALR</sequence>
<dbReference type="Gene3D" id="1.10.150.130">
    <property type="match status" value="1"/>
</dbReference>
<comment type="caution">
    <text evidence="6">The sequence shown here is derived from an EMBL/GenBank/DDBJ whole genome shotgun (WGS) entry which is preliminary data.</text>
</comment>
<keyword evidence="7" id="KW-1185">Reference proteome</keyword>
<dbReference type="InterPro" id="IPR002104">
    <property type="entry name" value="Integrase_catalytic"/>
</dbReference>
<dbReference type="Pfam" id="PF00589">
    <property type="entry name" value="Phage_integrase"/>
    <property type="match status" value="1"/>
</dbReference>
<name>A0A437Q8T9_9GAMM</name>
<evidence type="ECO:0000256" key="4">
    <source>
        <dbReference type="ARBA" id="ARBA00023172"/>
    </source>
</evidence>
<evidence type="ECO:0000259" key="5">
    <source>
        <dbReference type="PROSITE" id="PS51898"/>
    </source>
</evidence>
<evidence type="ECO:0000256" key="3">
    <source>
        <dbReference type="ARBA" id="ARBA00023125"/>
    </source>
</evidence>
<dbReference type="PANTHER" id="PTHR30349">
    <property type="entry name" value="PHAGE INTEGRASE-RELATED"/>
    <property type="match status" value="1"/>
</dbReference>
<dbReference type="GO" id="GO:0005737">
    <property type="term" value="C:cytoplasm"/>
    <property type="evidence" value="ECO:0007669"/>
    <property type="project" value="UniProtKB-SubCell"/>
</dbReference>